<name>A0AAD1VKB6_PELCU</name>
<evidence type="ECO:0000313" key="3">
    <source>
        <dbReference type="EMBL" id="CAH2220510.1"/>
    </source>
</evidence>
<evidence type="ECO:0000313" key="4">
    <source>
        <dbReference type="Proteomes" id="UP001295444"/>
    </source>
</evidence>
<sequence length="230" mass="27656">MQDWHNANDECSKQYMISLINYQKRSLKTLEEEINKVEMDISTHKEQKAVENNYKILKDKIKVVDDKISSTKSTKFKRDQDDYQKGNQRNWPRSKNDQRQSENHPIQNYRTSRFSSFRPKKSFGRRFSNSNSNFHSNTYTDNSSKTSYASKLYPHNSNYTRSNKSPNHPRYFKGNQEVFLDKEQDQRLDQTQYSVHTQNRFQMLKSPIKKRPHLEMEEEDIPLHLSYRQN</sequence>
<organism evidence="3 4">
    <name type="scientific">Pelobates cultripes</name>
    <name type="common">Western spadefoot toad</name>
    <dbReference type="NCBI Taxonomy" id="61616"/>
    <lineage>
        <taxon>Eukaryota</taxon>
        <taxon>Metazoa</taxon>
        <taxon>Chordata</taxon>
        <taxon>Craniata</taxon>
        <taxon>Vertebrata</taxon>
        <taxon>Euteleostomi</taxon>
        <taxon>Amphibia</taxon>
        <taxon>Batrachia</taxon>
        <taxon>Anura</taxon>
        <taxon>Pelobatoidea</taxon>
        <taxon>Pelobatidae</taxon>
        <taxon>Pelobates</taxon>
    </lineage>
</organism>
<proteinExistence type="predicted"/>
<keyword evidence="1" id="KW-0175">Coiled coil</keyword>
<accession>A0AAD1VKB6</accession>
<gene>
    <name evidence="3" type="ORF">PECUL_23A036486</name>
</gene>
<dbReference type="Proteomes" id="UP001295444">
    <property type="component" value="Chromosome 01"/>
</dbReference>
<reference evidence="3" key="1">
    <citation type="submission" date="2022-03" db="EMBL/GenBank/DDBJ databases">
        <authorList>
            <person name="Alioto T."/>
            <person name="Alioto T."/>
            <person name="Gomez Garrido J."/>
        </authorList>
    </citation>
    <scope>NUCLEOTIDE SEQUENCE</scope>
</reference>
<evidence type="ECO:0000256" key="2">
    <source>
        <dbReference type="SAM" id="MobiDB-lite"/>
    </source>
</evidence>
<feature type="compositionally biased region" description="Polar residues" evidence="2">
    <location>
        <begin position="138"/>
        <end position="166"/>
    </location>
</feature>
<keyword evidence="4" id="KW-1185">Reference proteome</keyword>
<protein>
    <submittedName>
        <fullName evidence="3">Uncharacterized protein</fullName>
    </submittedName>
</protein>
<feature type="coiled-coil region" evidence="1">
    <location>
        <begin position="20"/>
        <end position="47"/>
    </location>
</feature>
<feature type="region of interest" description="Disordered" evidence="2">
    <location>
        <begin position="68"/>
        <end position="170"/>
    </location>
</feature>
<evidence type="ECO:0000256" key="1">
    <source>
        <dbReference type="SAM" id="Coils"/>
    </source>
</evidence>
<dbReference type="EMBL" id="OW240912">
    <property type="protein sequence ID" value="CAH2220510.1"/>
    <property type="molecule type" value="Genomic_DNA"/>
</dbReference>
<feature type="compositionally biased region" description="Low complexity" evidence="2">
    <location>
        <begin position="125"/>
        <end position="137"/>
    </location>
</feature>
<dbReference type="AlphaFoldDB" id="A0AAD1VKB6"/>